<evidence type="ECO:0000313" key="10">
    <source>
        <dbReference type="Proteomes" id="UP000042958"/>
    </source>
</evidence>
<evidence type="ECO:0000256" key="7">
    <source>
        <dbReference type="ARBA" id="ARBA00023136"/>
    </source>
</evidence>
<dbReference type="InterPro" id="IPR007751">
    <property type="entry name" value="DUF676_lipase-like"/>
</dbReference>
<dbReference type="GO" id="GO:0072330">
    <property type="term" value="P:monocarboxylic acid biosynthetic process"/>
    <property type="evidence" value="ECO:0007669"/>
    <property type="project" value="UniProtKB-ARBA"/>
</dbReference>
<sequence>MIYGYNSKLSSHGVDTILNYGRELIEEIKKIRNTKELQQRPLIFIAHSFGGIILAHCLVRAIQTRDEDHPAITSLHRATYGMMLFAIPHKGLVMDDIQ</sequence>
<keyword evidence="5" id="KW-0256">Endoplasmic reticulum</keyword>
<dbReference type="SUPFAM" id="SSF53474">
    <property type="entry name" value="alpha/beta-Hydrolases"/>
    <property type="match status" value="1"/>
</dbReference>
<dbReference type="AlphaFoldDB" id="A0A0F7TTE5"/>
<keyword evidence="6" id="KW-0496">Mitochondrion</keyword>
<feature type="domain" description="DUF676" evidence="8">
    <location>
        <begin position="9"/>
        <end position="94"/>
    </location>
</feature>
<keyword evidence="10" id="KW-1185">Reference proteome</keyword>
<dbReference type="InterPro" id="IPR029058">
    <property type="entry name" value="AB_hydrolase_fold"/>
</dbReference>
<gene>
    <name evidence="9" type="ORF">PMG11_07001</name>
</gene>
<evidence type="ECO:0000313" key="9">
    <source>
        <dbReference type="EMBL" id="CEJ58342.1"/>
    </source>
</evidence>
<dbReference type="PANTHER" id="PTHR48182:SF2">
    <property type="entry name" value="PROTEIN SERAC1"/>
    <property type="match status" value="1"/>
</dbReference>
<comment type="subcellular location">
    <subcellularLocation>
        <location evidence="2">Endoplasmic reticulum</location>
    </subcellularLocation>
    <subcellularLocation>
        <location evidence="3">Membrane</location>
    </subcellularLocation>
    <subcellularLocation>
        <location evidence="1">Mitochondrion</location>
    </subcellularLocation>
</comment>
<dbReference type="GO" id="GO:0017000">
    <property type="term" value="P:antibiotic biosynthetic process"/>
    <property type="evidence" value="ECO:0007669"/>
    <property type="project" value="UniProtKB-ARBA"/>
</dbReference>
<protein>
    <recommendedName>
        <fullName evidence="8">DUF676 domain-containing protein</fullName>
    </recommendedName>
</protein>
<dbReference type="EMBL" id="CDHK01000006">
    <property type="protein sequence ID" value="CEJ58342.1"/>
    <property type="molecule type" value="Genomic_DNA"/>
</dbReference>
<dbReference type="OrthoDB" id="5086500at2759"/>
<reference evidence="10" key="1">
    <citation type="journal article" date="2015" name="Genome Announc.">
        <title>Draft genome sequence of the fungus Penicillium brasilianum MG11.</title>
        <authorList>
            <person name="Horn F."/>
            <person name="Linde J."/>
            <person name="Mattern D.J."/>
            <person name="Walther G."/>
            <person name="Guthke R."/>
            <person name="Brakhage A.A."/>
            <person name="Valiante V."/>
        </authorList>
    </citation>
    <scope>NUCLEOTIDE SEQUENCE [LARGE SCALE GENOMIC DNA]</scope>
    <source>
        <strain evidence="10">MG11</strain>
    </source>
</reference>
<keyword evidence="7" id="KW-0472">Membrane</keyword>
<organism evidence="9 10">
    <name type="scientific">Penicillium brasilianum</name>
    <dbReference type="NCBI Taxonomy" id="104259"/>
    <lineage>
        <taxon>Eukaryota</taxon>
        <taxon>Fungi</taxon>
        <taxon>Dikarya</taxon>
        <taxon>Ascomycota</taxon>
        <taxon>Pezizomycotina</taxon>
        <taxon>Eurotiomycetes</taxon>
        <taxon>Eurotiomycetidae</taxon>
        <taxon>Eurotiales</taxon>
        <taxon>Aspergillaceae</taxon>
        <taxon>Penicillium</taxon>
    </lineage>
</organism>
<dbReference type="Gene3D" id="3.40.50.1820">
    <property type="entry name" value="alpha/beta hydrolase"/>
    <property type="match status" value="1"/>
</dbReference>
<evidence type="ECO:0000256" key="6">
    <source>
        <dbReference type="ARBA" id="ARBA00023128"/>
    </source>
</evidence>
<proteinExistence type="inferred from homology"/>
<evidence type="ECO:0000256" key="4">
    <source>
        <dbReference type="ARBA" id="ARBA00007920"/>
    </source>
</evidence>
<dbReference type="Pfam" id="PF05057">
    <property type="entry name" value="DUF676"/>
    <property type="match status" value="1"/>
</dbReference>
<evidence type="ECO:0000259" key="8">
    <source>
        <dbReference type="Pfam" id="PF05057"/>
    </source>
</evidence>
<dbReference type="Proteomes" id="UP000042958">
    <property type="component" value="Unassembled WGS sequence"/>
</dbReference>
<evidence type="ECO:0000256" key="5">
    <source>
        <dbReference type="ARBA" id="ARBA00022824"/>
    </source>
</evidence>
<evidence type="ECO:0000256" key="1">
    <source>
        <dbReference type="ARBA" id="ARBA00004173"/>
    </source>
</evidence>
<dbReference type="STRING" id="104259.A0A0F7TTE5"/>
<comment type="similarity">
    <text evidence="4">Belongs to the putative lipase ROG1 family.</text>
</comment>
<evidence type="ECO:0000256" key="2">
    <source>
        <dbReference type="ARBA" id="ARBA00004240"/>
    </source>
</evidence>
<dbReference type="InterPro" id="IPR052374">
    <property type="entry name" value="SERAC1"/>
</dbReference>
<evidence type="ECO:0000256" key="3">
    <source>
        <dbReference type="ARBA" id="ARBA00004370"/>
    </source>
</evidence>
<dbReference type="GO" id="GO:0005739">
    <property type="term" value="C:mitochondrion"/>
    <property type="evidence" value="ECO:0007669"/>
    <property type="project" value="UniProtKB-SubCell"/>
</dbReference>
<name>A0A0F7TTE5_PENBI</name>
<accession>A0A0F7TTE5</accession>
<dbReference type="PANTHER" id="PTHR48182">
    <property type="entry name" value="PROTEIN SERAC1"/>
    <property type="match status" value="1"/>
</dbReference>
<dbReference type="GO" id="GO:0005783">
    <property type="term" value="C:endoplasmic reticulum"/>
    <property type="evidence" value="ECO:0007669"/>
    <property type="project" value="UniProtKB-SubCell"/>
</dbReference>
<dbReference type="GO" id="GO:0016020">
    <property type="term" value="C:membrane"/>
    <property type="evidence" value="ECO:0007669"/>
    <property type="project" value="UniProtKB-SubCell"/>
</dbReference>